<accession>A0A418M2J6</accession>
<keyword evidence="2" id="KW-1185">Reference proteome</keyword>
<dbReference type="OrthoDB" id="641734at2"/>
<proteinExistence type="predicted"/>
<protein>
    <recommendedName>
        <fullName evidence="3">TraB/GumN family protein</fullName>
    </recommendedName>
</protein>
<dbReference type="RefSeq" id="WP_119670171.1">
    <property type="nucleotide sequence ID" value="NZ_QXED01000007.1"/>
</dbReference>
<sequence length="258" mass="30563">MKLLFLIPILLITSIGYGQNKIWLIGTAHEKNNYINPDTLTAALNKIKPDLILIELEEKHFDKDYNFNTSKYSINDYLTTNENIASYKYKQQRGTQLRPFDINGRHDFYEKENYQVKENNMFKEMLDFYKSNKLSEDCKVDFEILLLALSSYSSLKFNSLKESNSDVATKFLALKNKINFELMISIAKRTKDLEKWVSFAELRKNYWNKRNKIMTENIIKYAKEFKGKRIVVFVGNDHKYALVEMLKENNFEIKNSYD</sequence>
<dbReference type="EMBL" id="QXED01000007">
    <property type="protein sequence ID" value="RIV19886.1"/>
    <property type="molecule type" value="Genomic_DNA"/>
</dbReference>
<evidence type="ECO:0000313" key="2">
    <source>
        <dbReference type="Proteomes" id="UP000283523"/>
    </source>
</evidence>
<evidence type="ECO:0008006" key="3">
    <source>
        <dbReference type="Google" id="ProtNLM"/>
    </source>
</evidence>
<comment type="caution">
    <text evidence="1">The sequence shown here is derived from an EMBL/GenBank/DDBJ whole genome shotgun (WGS) entry which is preliminary data.</text>
</comment>
<reference evidence="1 2" key="1">
    <citation type="submission" date="2018-08" db="EMBL/GenBank/DDBJ databases">
        <title>Fibrisoma montanum sp. nov., isolated from Danxia mountain soil.</title>
        <authorList>
            <person name="Huang Y."/>
        </authorList>
    </citation>
    <scope>NUCLEOTIDE SEQUENCE [LARGE SCALE GENOMIC DNA]</scope>
    <source>
        <strain evidence="1 2">HYT19</strain>
    </source>
</reference>
<gene>
    <name evidence="1" type="ORF">DYU11_23485</name>
</gene>
<organism evidence="1 2">
    <name type="scientific">Fibrisoma montanum</name>
    <dbReference type="NCBI Taxonomy" id="2305895"/>
    <lineage>
        <taxon>Bacteria</taxon>
        <taxon>Pseudomonadati</taxon>
        <taxon>Bacteroidota</taxon>
        <taxon>Cytophagia</taxon>
        <taxon>Cytophagales</taxon>
        <taxon>Spirosomataceae</taxon>
        <taxon>Fibrisoma</taxon>
    </lineage>
</organism>
<evidence type="ECO:0000313" key="1">
    <source>
        <dbReference type="EMBL" id="RIV19886.1"/>
    </source>
</evidence>
<name>A0A418M2J6_9BACT</name>
<dbReference type="AlphaFoldDB" id="A0A418M2J6"/>
<dbReference type="Proteomes" id="UP000283523">
    <property type="component" value="Unassembled WGS sequence"/>
</dbReference>